<name>A0A6J7IH34_9ZZZZ</name>
<dbReference type="Pfam" id="PF14023">
    <property type="entry name" value="Bestrophin-like"/>
    <property type="match status" value="1"/>
</dbReference>
<reference evidence="2" key="1">
    <citation type="submission" date="2020-05" db="EMBL/GenBank/DDBJ databases">
        <authorList>
            <person name="Chiriac C."/>
            <person name="Salcher M."/>
            <person name="Ghai R."/>
            <person name="Kavagutti S V."/>
        </authorList>
    </citation>
    <scope>NUCLEOTIDE SEQUENCE</scope>
</reference>
<feature type="transmembrane region" description="Helical" evidence="1">
    <location>
        <begin position="215"/>
        <end position="233"/>
    </location>
</feature>
<dbReference type="InterPro" id="IPR025333">
    <property type="entry name" value="DUF4239"/>
</dbReference>
<feature type="transmembrane region" description="Helical" evidence="1">
    <location>
        <begin position="12"/>
        <end position="31"/>
    </location>
</feature>
<keyword evidence="1" id="KW-1133">Transmembrane helix</keyword>
<dbReference type="EMBL" id="CAFBND010000008">
    <property type="protein sequence ID" value="CAB4929467.1"/>
    <property type="molecule type" value="Genomic_DNA"/>
</dbReference>
<sequence>MLEWLSGLSLPIVFLMILALCVLTLEVVSAASRNFDPKDRTNDNIGRAARAFLSSAFNFVGAFTIITSWNEDTKLHSNGEREVVAAQTLVREIRLLAPADSTVSSALSDYARAVLRGETGDGGELVPSTQAEDAFVVVENAAVSVIEQPGSDTFRSGEVLDSLKDLKLARLERVGELSNTIALPLILLLLVMAALNLAGIGLFPSGTSRALKRMFGFVVAVAVASMLTAVVLLESVQFIHPGLSVPLEGLIADVNGR</sequence>
<feature type="transmembrane region" description="Helical" evidence="1">
    <location>
        <begin position="181"/>
        <end position="203"/>
    </location>
</feature>
<keyword evidence="1" id="KW-0812">Transmembrane</keyword>
<accession>A0A6J7IH34</accession>
<evidence type="ECO:0000256" key="1">
    <source>
        <dbReference type="SAM" id="Phobius"/>
    </source>
</evidence>
<evidence type="ECO:0000313" key="2">
    <source>
        <dbReference type="EMBL" id="CAB4929467.1"/>
    </source>
</evidence>
<organism evidence="2">
    <name type="scientific">freshwater metagenome</name>
    <dbReference type="NCBI Taxonomy" id="449393"/>
    <lineage>
        <taxon>unclassified sequences</taxon>
        <taxon>metagenomes</taxon>
        <taxon>ecological metagenomes</taxon>
    </lineage>
</organism>
<gene>
    <name evidence="2" type="ORF">UFOPK3752_00331</name>
</gene>
<dbReference type="AlphaFoldDB" id="A0A6J7IH34"/>
<feature type="transmembrane region" description="Helical" evidence="1">
    <location>
        <begin position="51"/>
        <end position="69"/>
    </location>
</feature>
<protein>
    <submittedName>
        <fullName evidence="2">Unannotated protein</fullName>
    </submittedName>
</protein>
<proteinExistence type="predicted"/>
<keyword evidence="1" id="KW-0472">Membrane</keyword>